<dbReference type="InterPro" id="IPR045277">
    <property type="entry name" value="DRE1A-I"/>
</dbReference>
<name>A0A1L6CB40_VERFO</name>
<keyword evidence="4" id="KW-0010">Activator</keyword>
<protein>
    <submittedName>
        <fullName evidence="10">AP2/ERF domain-containing transcription factor</fullName>
    </submittedName>
</protein>
<keyword evidence="6" id="KW-0539">Nucleus</keyword>
<feature type="region of interest" description="Disordered" evidence="8">
    <location>
        <begin position="1"/>
        <end position="36"/>
    </location>
</feature>
<dbReference type="InterPro" id="IPR036955">
    <property type="entry name" value="AP2/ERF_dom_sf"/>
</dbReference>
<dbReference type="GO" id="GO:0005634">
    <property type="term" value="C:nucleus"/>
    <property type="evidence" value="ECO:0007669"/>
    <property type="project" value="UniProtKB-SubCell"/>
</dbReference>
<sequence length="258" mass="28319">MDNFNQTVTICSNQESSTTTSSSQSDASSCITKGSAGSHSDEVLLLATSRPKRKAGRRIFKETRHPVYRGVRKRNGDKWVCEMREPNKKSRIWLGTYPTPEMAARAHDVAALALRGKSACLNFADSCWNLRIPASSDAIEIRRAASEAAELFRSQKSQNESVVDSSEVCSEDKENESLLFIDEEAIFDMPRLLVDMAEGLLLSPPQFEENASTRPSAISTSNLGISNIASSSINNNDSFSLSSLQTSLESTTLSFCDF</sequence>
<dbReference type="SUPFAM" id="SSF54171">
    <property type="entry name" value="DNA-binding domain"/>
    <property type="match status" value="1"/>
</dbReference>
<evidence type="ECO:0000256" key="8">
    <source>
        <dbReference type="SAM" id="MobiDB-lite"/>
    </source>
</evidence>
<evidence type="ECO:0000256" key="5">
    <source>
        <dbReference type="ARBA" id="ARBA00023163"/>
    </source>
</evidence>
<keyword evidence="3" id="KW-0238">DNA-binding</keyword>
<dbReference type="GO" id="GO:0003677">
    <property type="term" value="F:DNA binding"/>
    <property type="evidence" value="ECO:0007669"/>
    <property type="project" value="UniProtKB-KW"/>
</dbReference>
<proteinExistence type="evidence at transcript level"/>
<dbReference type="PANTHER" id="PTHR31839:SF25">
    <property type="entry name" value="DEHYDRATION-RESPONSIVE ELEMENT-BINDING PROTEIN 1F"/>
    <property type="match status" value="1"/>
</dbReference>
<keyword evidence="5" id="KW-0804">Transcription</keyword>
<feature type="domain" description="AP2/ERF" evidence="9">
    <location>
        <begin position="67"/>
        <end position="124"/>
    </location>
</feature>
<dbReference type="FunFam" id="3.30.730.10:FF:000001">
    <property type="entry name" value="Ethylene-responsive transcription factor 2"/>
    <property type="match status" value="1"/>
</dbReference>
<feature type="compositionally biased region" description="Low complexity" evidence="8">
    <location>
        <begin position="16"/>
        <end position="29"/>
    </location>
</feature>
<keyword evidence="2" id="KW-0805">Transcription regulation</keyword>
<dbReference type="AlphaFoldDB" id="A0A1L6CB40"/>
<comment type="similarity">
    <text evidence="7">Belongs to the AP2/ERF transcription factor family. ERF subfamily.</text>
</comment>
<evidence type="ECO:0000256" key="6">
    <source>
        <dbReference type="ARBA" id="ARBA00023242"/>
    </source>
</evidence>
<evidence type="ECO:0000256" key="1">
    <source>
        <dbReference type="ARBA" id="ARBA00004123"/>
    </source>
</evidence>
<reference evidence="10" key="2">
    <citation type="submission" date="2016-09" db="EMBL/GenBank/DDBJ databases">
        <authorList>
            <person name="Capua I."/>
            <person name="De Benedictis P."/>
            <person name="Joannis T."/>
            <person name="Lombin L.H."/>
            <person name="Cattoli G."/>
        </authorList>
    </citation>
    <scope>NUCLEOTIDE SEQUENCE</scope>
</reference>
<evidence type="ECO:0000313" key="10">
    <source>
        <dbReference type="EMBL" id="APQ47408.1"/>
    </source>
</evidence>
<dbReference type="CDD" id="cd00018">
    <property type="entry name" value="AP2"/>
    <property type="match status" value="1"/>
</dbReference>
<comment type="subcellular location">
    <subcellularLocation>
        <location evidence="1">Nucleus</location>
    </subcellularLocation>
</comment>
<dbReference type="InterPro" id="IPR016177">
    <property type="entry name" value="DNA-bd_dom_sf"/>
</dbReference>
<dbReference type="PROSITE" id="PS51032">
    <property type="entry name" value="AP2_ERF"/>
    <property type="match status" value="1"/>
</dbReference>
<reference evidence="10" key="1">
    <citation type="journal article" date="2016" name="Genes (Basel)">
        <title>Divergent Expression Patterns in Two Vernicia Species Revealed the Potential Role of the Hub Gene VmAP2/ERF036 in Resistance to Fusarium oxysporum in Vernicia montana.</title>
        <authorList>
            <person name="Zhang Q."/>
            <person name="Gao M."/>
            <person name="Wu L."/>
            <person name="Wang Y."/>
            <person name="Chen Y."/>
        </authorList>
    </citation>
    <scope>NUCLEOTIDE SEQUENCE</scope>
</reference>
<dbReference type="Gene3D" id="3.30.730.10">
    <property type="entry name" value="AP2/ERF domain"/>
    <property type="match status" value="1"/>
</dbReference>
<evidence type="ECO:0000256" key="4">
    <source>
        <dbReference type="ARBA" id="ARBA00023159"/>
    </source>
</evidence>
<organism evidence="10">
    <name type="scientific">Vernicia fordii</name>
    <name type="common">Tung</name>
    <name type="synonym">Aleurites fordii</name>
    <dbReference type="NCBI Taxonomy" id="73154"/>
    <lineage>
        <taxon>Eukaryota</taxon>
        <taxon>Viridiplantae</taxon>
        <taxon>Streptophyta</taxon>
        <taxon>Embryophyta</taxon>
        <taxon>Tracheophyta</taxon>
        <taxon>Spermatophyta</taxon>
        <taxon>Magnoliopsida</taxon>
        <taxon>eudicotyledons</taxon>
        <taxon>Gunneridae</taxon>
        <taxon>Pentapetalae</taxon>
        <taxon>rosids</taxon>
        <taxon>fabids</taxon>
        <taxon>Malpighiales</taxon>
        <taxon>Euphorbiaceae</taxon>
        <taxon>Crotonoideae</taxon>
        <taxon>Aleuritideae</taxon>
        <taxon>Vernicia</taxon>
    </lineage>
</organism>
<dbReference type="PANTHER" id="PTHR31839">
    <property type="entry name" value="DEHYDRATION-RESPONSIVE ELEMENT-BINDING PROTEIN 1D"/>
    <property type="match status" value="1"/>
</dbReference>
<dbReference type="Pfam" id="PF00847">
    <property type="entry name" value="AP2"/>
    <property type="match status" value="1"/>
</dbReference>
<evidence type="ECO:0000256" key="3">
    <source>
        <dbReference type="ARBA" id="ARBA00023125"/>
    </source>
</evidence>
<dbReference type="InterPro" id="IPR001471">
    <property type="entry name" value="AP2/ERF_dom"/>
</dbReference>
<evidence type="ECO:0000259" key="9">
    <source>
        <dbReference type="PROSITE" id="PS51032"/>
    </source>
</evidence>
<evidence type="ECO:0000256" key="2">
    <source>
        <dbReference type="ARBA" id="ARBA00023015"/>
    </source>
</evidence>
<accession>A0A1L6CB40</accession>
<evidence type="ECO:0000256" key="7">
    <source>
        <dbReference type="ARBA" id="ARBA00024343"/>
    </source>
</evidence>
<dbReference type="GO" id="GO:0003700">
    <property type="term" value="F:DNA-binding transcription factor activity"/>
    <property type="evidence" value="ECO:0007669"/>
    <property type="project" value="InterPro"/>
</dbReference>
<dbReference type="EMBL" id="KX868895">
    <property type="protein sequence ID" value="APQ47408.1"/>
    <property type="molecule type" value="mRNA"/>
</dbReference>
<dbReference type="SMART" id="SM00380">
    <property type="entry name" value="AP2"/>
    <property type="match status" value="1"/>
</dbReference>
<feature type="compositionally biased region" description="Polar residues" evidence="8">
    <location>
        <begin position="1"/>
        <end position="15"/>
    </location>
</feature>
<dbReference type="PRINTS" id="PR00367">
    <property type="entry name" value="ETHRSPELEMNT"/>
</dbReference>